<evidence type="ECO:0000256" key="1">
    <source>
        <dbReference type="ARBA" id="ARBA00004613"/>
    </source>
</evidence>
<keyword evidence="3" id="KW-0732">Signal</keyword>
<evidence type="ECO:0000313" key="6">
    <source>
        <dbReference type="Proteomes" id="UP001346869"/>
    </source>
</evidence>
<dbReference type="InterPro" id="IPR016054">
    <property type="entry name" value="LY6_UPA_recep-like"/>
</dbReference>
<reference evidence="5 6" key="1">
    <citation type="journal article" date="2023" name="Genes (Basel)">
        <title>Chromosome-Level Genome Assembly and Circadian Gene Repertoire of the Patagonia Blennie Eleginops maclovinus-The Closest Ancestral Proxy of Antarctic Cryonotothenioids.</title>
        <authorList>
            <person name="Cheng C.C."/>
            <person name="Rivera-Colon A.G."/>
            <person name="Minhas B.F."/>
            <person name="Wilson L."/>
            <person name="Rayamajhi N."/>
            <person name="Vargas-Chacoff L."/>
            <person name="Catchen J.M."/>
        </authorList>
    </citation>
    <scope>NUCLEOTIDE SEQUENCE [LARGE SCALE GENOMIC DNA]</scope>
    <source>
        <strain evidence="5">JMC-PN-2008</strain>
    </source>
</reference>
<keyword evidence="6" id="KW-1185">Reference proteome</keyword>
<dbReference type="Pfam" id="PF00021">
    <property type="entry name" value="UPAR_LY6"/>
    <property type="match status" value="1"/>
</dbReference>
<evidence type="ECO:0000259" key="4">
    <source>
        <dbReference type="Pfam" id="PF00021"/>
    </source>
</evidence>
<feature type="chain" id="PRO_5043002593" description="UPAR/Ly6 domain-containing protein" evidence="3">
    <location>
        <begin position="19"/>
        <end position="192"/>
    </location>
</feature>
<dbReference type="Gene3D" id="2.10.60.10">
    <property type="entry name" value="CD59"/>
    <property type="match status" value="2"/>
</dbReference>
<comment type="subcellular location">
    <subcellularLocation>
        <location evidence="1">Secreted</location>
    </subcellularLocation>
</comment>
<reference evidence="5 6" key="2">
    <citation type="journal article" date="2023" name="Mol. Biol. Evol.">
        <title>Genomics of Secondarily Temperate Adaptation in the Only Non-Antarctic Icefish.</title>
        <authorList>
            <person name="Rivera-Colon A.G."/>
            <person name="Rayamajhi N."/>
            <person name="Minhas B.F."/>
            <person name="Madrigal G."/>
            <person name="Bilyk K.T."/>
            <person name="Yoon V."/>
            <person name="Hune M."/>
            <person name="Gregory S."/>
            <person name="Cheng C.H.C."/>
            <person name="Catchen J.M."/>
        </authorList>
    </citation>
    <scope>NUCLEOTIDE SEQUENCE [LARGE SCALE GENOMIC DNA]</scope>
    <source>
        <strain evidence="5">JMC-PN-2008</strain>
    </source>
</reference>
<sequence>MHLIALIFGIVLLPKALSLECQCSQSSGCTNSTIECPSGQRCISERHVSYSGASKVSDVNMKGCALPQRCVDRSMNFGLVQTWISSSCCTTKLCNTQNAPEPVESASNGKKCFSCDGQTCTSTLACKGNQDYCYSASVSVDGQIVPVRGCVPLQMCQGQSNCCQGDLCNSASSTSAGLLLLMAPLLSLGMLS</sequence>
<comment type="caution">
    <text evidence="5">The sequence shown here is derived from an EMBL/GenBank/DDBJ whole genome shotgun (WGS) entry which is preliminary data.</text>
</comment>
<organism evidence="5 6">
    <name type="scientific">Eleginops maclovinus</name>
    <name type="common">Patagonian blennie</name>
    <name type="synonym">Eleginus maclovinus</name>
    <dbReference type="NCBI Taxonomy" id="56733"/>
    <lineage>
        <taxon>Eukaryota</taxon>
        <taxon>Metazoa</taxon>
        <taxon>Chordata</taxon>
        <taxon>Craniata</taxon>
        <taxon>Vertebrata</taxon>
        <taxon>Euteleostomi</taxon>
        <taxon>Actinopterygii</taxon>
        <taxon>Neopterygii</taxon>
        <taxon>Teleostei</taxon>
        <taxon>Neoteleostei</taxon>
        <taxon>Acanthomorphata</taxon>
        <taxon>Eupercaria</taxon>
        <taxon>Perciformes</taxon>
        <taxon>Notothenioidei</taxon>
        <taxon>Eleginopidae</taxon>
        <taxon>Eleginops</taxon>
    </lineage>
</organism>
<dbReference type="PANTHER" id="PTHR20914">
    <property type="entry name" value="LY6/PLAUR DOMAIN-CONTAINING PROTEIN 8"/>
    <property type="match status" value="1"/>
</dbReference>
<dbReference type="SUPFAM" id="SSF57302">
    <property type="entry name" value="Snake toxin-like"/>
    <property type="match status" value="2"/>
</dbReference>
<accession>A0AAN7XDV1</accession>
<name>A0AAN7XDV1_ELEMC</name>
<keyword evidence="2" id="KW-0964">Secreted</keyword>
<evidence type="ECO:0000256" key="3">
    <source>
        <dbReference type="SAM" id="SignalP"/>
    </source>
</evidence>
<dbReference type="AlphaFoldDB" id="A0AAN7XDV1"/>
<dbReference type="GO" id="GO:0005576">
    <property type="term" value="C:extracellular region"/>
    <property type="evidence" value="ECO:0007669"/>
    <property type="project" value="UniProtKB-SubCell"/>
</dbReference>
<dbReference type="PANTHER" id="PTHR20914:SF26">
    <property type="entry name" value="PHOSPHOLIPASE A2 INHIBITOR CNF-LIKE"/>
    <property type="match status" value="1"/>
</dbReference>
<dbReference type="Proteomes" id="UP001346869">
    <property type="component" value="Unassembled WGS sequence"/>
</dbReference>
<proteinExistence type="predicted"/>
<evidence type="ECO:0000256" key="2">
    <source>
        <dbReference type="ARBA" id="ARBA00022525"/>
    </source>
</evidence>
<dbReference type="EMBL" id="JAUZQC010000012">
    <property type="protein sequence ID" value="KAK5862486.1"/>
    <property type="molecule type" value="Genomic_DNA"/>
</dbReference>
<dbReference type="InterPro" id="IPR045860">
    <property type="entry name" value="Snake_toxin-like_sf"/>
</dbReference>
<protein>
    <recommendedName>
        <fullName evidence="4">UPAR/Ly6 domain-containing protein</fullName>
    </recommendedName>
</protein>
<feature type="domain" description="UPAR/Ly6" evidence="4">
    <location>
        <begin position="20"/>
        <end position="96"/>
    </location>
</feature>
<feature type="signal peptide" evidence="3">
    <location>
        <begin position="1"/>
        <end position="18"/>
    </location>
</feature>
<evidence type="ECO:0000313" key="5">
    <source>
        <dbReference type="EMBL" id="KAK5862486.1"/>
    </source>
</evidence>
<gene>
    <name evidence="5" type="ORF">PBY51_017877</name>
</gene>
<dbReference type="InterPro" id="IPR050918">
    <property type="entry name" value="CNF-like_PLA2_Inhibitor"/>
</dbReference>